<organism evidence="1 2">
    <name type="scientific">Paradesertivirga mongoliensis</name>
    <dbReference type="NCBI Taxonomy" id="2100740"/>
    <lineage>
        <taxon>Bacteria</taxon>
        <taxon>Pseudomonadati</taxon>
        <taxon>Bacteroidota</taxon>
        <taxon>Sphingobacteriia</taxon>
        <taxon>Sphingobacteriales</taxon>
        <taxon>Sphingobacteriaceae</taxon>
        <taxon>Paradesertivirga</taxon>
    </lineage>
</organism>
<evidence type="ECO:0000313" key="1">
    <source>
        <dbReference type="EMBL" id="MFD2161003.1"/>
    </source>
</evidence>
<evidence type="ECO:0000313" key="2">
    <source>
        <dbReference type="Proteomes" id="UP001597387"/>
    </source>
</evidence>
<comment type="caution">
    <text evidence="1">The sequence shown here is derived from an EMBL/GenBank/DDBJ whole genome shotgun (WGS) entry which is preliminary data.</text>
</comment>
<dbReference type="RefSeq" id="WP_255905324.1">
    <property type="nucleotide sequence ID" value="NZ_JAFMZO010000005.1"/>
</dbReference>
<protein>
    <submittedName>
        <fullName evidence="1">Uncharacterized protein</fullName>
    </submittedName>
</protein>
<gene>
    <name evidence="1" type="ORF">ACFSJU_01265</name>
</gene>
<sequence length="74" mass="8727">MESFRINTVVNDKGEEVLVIPDDCTYESIFHLVKDGAEYCKLLYTDKSWKVLGENELEPVELKELTRKIEDHYF</sequence>
<proteinExistence type="predicted"/>
<reference evidence="2" key="1">
    <citation type="journal article" date="2019" name="Int. J. Syst. Evol. Microbiol.">
        <title>The Global Catalogue of Microorganisms (GCM) 10K type strain sequencing project: providing services to taxonomists for standard genome sequencing and annotation.</title>
        <authorList>
            <consortium name="The Broad Institute Genomics Platform"/>
            <consortium name="The Broad Institute Genome Sequencing Center for Infectious Disease"/>
            <person name="Wu L."/>
            <person name="Ma J."/>
        </authorList>
    </citation>
    <scope>NUCLEOTIDE SEQUENCE [LARGE SCALE GENOMIC DNA]</scope>
    <source>
        <strain evidence="2">KCTC 42217</strain>
    </source>
</reference>
<dbReference type="EMBL" id="JBHUHZ010000001">
    <property type="protein sequence ID" value="MFD2161003.1"/>
    <property type="molecule type" value="Genomic_DNA"/>
</dbReference>
<name>A0ABW4ZGE5_9SPHI</name>
<dbReference type="Proteomes" id="UP001597387">
    <property type="component" value="Unassembled WGS sequence"/>
</dbReference>
<accession>A0ABW4ZGE5</accession>
<keyword evidence="2" id="KW-1185">Reference proteome</keyword>